<evidence type="ECO:0000313" key="3">
    <source>
        <dbReference type="EMBL" id="MDP2564770.1"/>
    </source>
</evidence>
<feature type="chain" id="PRO_5046863929" evidence="1">
    <location>
        <begin position="21"/>
        <end position="2144"/>
    </location>
</feature>
<dbReference type="Gene3D" id="2.80.10.50">
    <property type="match status" value="2"/>
</dbReference>
<dbReference type="Gene3D" id="2.60.40.2810">
    <property type="match status" value="5"/>
</dbReference>
<dbReference type="Gene3D" id="2.60.40.10">
    <property type="entry name" value="Immunoglobulins"/>
    <property type="match status" value="1"/>
</dbReference>
<dbReference type="PANTHER" id="PTHR34720:SF9">
    <property type="entry name" value="BLR4714 PROTEIN"/>
    <property type="match status" value="1"/>
</dbReference>
<evidence type="ECO:0000259" key="2">
    <source>
        <dbReference type="PROSITE" id="PS50268"/>
    </source>
</evidence>
<dbReference type="RefSeq" id="WP_305471922.1">
    <property type="nucleotide sequence ID" value="NZ_JAUYVT010000006.1"/>
</dbReference>
<dbReference type="SMART" id="SM00112">
    <property type="entry name" value="CA"/>
    <property type="match status" value="1"/>
</dbReference>
<dbReference type="SUPFAM" id="SSF49313">
    <property type="entry name" value="Cadherin-like"/>
    <property type="match status" value="1"/>
</dbReference>
<organism evidence="3 4">
    <name type="scientific">Pseudoalteromonas marina</name>
    <dbReference type="NCBI Taxonomy" id="267375"/>
    <lineage>
        <taxon>Bacteria</taxon>
        <taxon>Pseudomonadati</taxon>
        <taxon>Pseudomonadota</taxon>
        <taxon>Gammaproteobacteria</taxon>
        <taxon>Alteromonadales</taxon>
        <taxon>Pseudoalteromonadaceae</taxon>
        <taxon>Pseudoalteromonas</taxon>
    </lineage>
</organism>
<dbReference type="Pfam" id="PF00028">
    <property type="entry name" value="Cadherin"/>
    <property type="match status" value="1"/>
</dbReference>
<dbReference type="Pfam" id="PF17963">
    <property type="entry name" value="Big_9"/>
    <property type="match status" value="10"/>
</dbReference>
<gene>
    <name evidence="3" type="ORF">Q8W34_08990</name>
</gene>
<accession>A0ABT9FDQ3</accession>
<dbReference type="InterPro" id="IPR015919">
    <property type="entry name" value="Cadherin-like_sf"/>
</dbReference>
<sequence>MTAKKHFLLGSMMFALSACGGSDEQQPQASAQAPTSTVNPPAVASYVNLAGVLASNKTTEIQILGENTASRGAVGSAIANSQATIGFTQTETVQGNVSFLLNARDPDGISEINLVLPSVNKSLPICSSDCGNEYERSIIGLSPSIYGASAGELRLEIWITDTLQNQVLADAITFSWQPHQIVGVTAQREDQGINLTWQANTELNRYNVYIASQPGVSPSNVDELENGQQFLSISDPFFTIPNTITNKSYQALITGIDGSGESGFSNLINIAPLGGELAFAPTANNDLFEIDEDTALQGNVLTNDTNPYSGQLRANTQVLVAPSHGSVTMTESGDFTYQPAFNFNGEDAFSYQIINELGRTDTAVVAITIKPINDAPTALDNTYNISSDGTLTVSAPGLLGNDSDVDLDELTVDVTPVNEPLRGQLTLFANGSFEYQGEQNMQGEDSFQYKVIDNQGGEATATVFIVSTNTNSAPVANNDSYSVNEDNTLVISAENGVLSNDTDPNGDTFTVDDTFIIAPTHGQLLLSIDGSFSYIPDANFNGVDQFQYAAIDSQGASATATVTVIVNSQPDNPVAQNDAYQFSRNNLFSVSAESGLLANDFNIETGELTVDTAPVTAPQNGTLNLNSDGSFTYQPNADFSGVDSFSYSISNDQGLTATAQVTLSESGNNTFPEASDDQFTIAEDSSATQLNVLANDTDADGDTITLFNVNSTLGSASIINGQIEYTPPANFFGQTVLTYSITDGYENGSPGEKDSTASVTIIVTPVNDAPVANADLATINEDAIALLIDVLANDSDIDDDSLILSEVSVDSGTALIIENQIQYTPALNANGVATVTYSIKDAQDANATSTLSITILPINDAPVVTADTATMDEDAAPITIDVLANDSDVDGDNLVISTASADVGTATILNNQIQYTPAANANGVATVIYTASDNDGGTASSTLAITINPINDAPVATADTATMDEDAAPITINVLANDSDVDGDSLILSEVSADSGTALIVDNQIQYTPAPDANGVATVTYSIKDAQDANATSTLIITILPINDAPVATADTATMDEDAAPITIDALANDSDVDGDSLVISNATADVGAVSVVNNQIQYTPEANANGVATVTYTASDNNGGTASSTVAITINPINDAPVATADTATMDEDAAPITIDVLANDSDVDGDSLVISNTTADVGAVSVVNNQIQYTPEANANGVATVTYTASDNNGGTANSTVAITINPINDAPLVAEQSFSINEDATDSDIIGTIVATDNENQDLTYVLAGGDFALFSLNASSGILSVNGETPFDYETKAQYILNIQVTDNGTPNETTAVNITVNIIDVVEPLIPVEDTSFGRPITGQLDLGSVFSGGQFNDSIALNNNLYFVGFTNNADKDILIVSYTNNGDVNTAFNTTGTKVLDLEQDEEATAIISDGTDLFIAYSSFDGSNNEACVLKMDLAGALRTGSDDDDGESNTGIKCTTLNNTTVINDLEIDGNKLLAVGKHFDGTQTDSLWIHYKTDDLSFENSTPTIVDVSGANRDDEGYAVKNFENSDYLVVGSVTDADGTKNSLLRYLKSNGNNDNDFNGGASLTIDLSGNDKDDELFAIGGLADSNFTAFAGGYVTRNSGEKEAVVLAIDKNGELVTSFDTDGIAIYDIDGNSGAGNGGAQVTGIQYEPIKNEIMLSGTTGVPNAEHVFTARVISSTGLLDDTYGESGVSILSDIDAKQIVNTTSIDSNDTLWVAGIDDDTNAKPFIGAITDQAALFTNFNSTGYLTLDEITEASNDQSMKLIQLSNGAQAGKYMLASTAETNGVIKLVLTRFTSTGAIDTGFSEAGHKEIAIELNSQHVALAELNNGNLLLAGTKKTTNGSQGFVAKVDQGGSLDTTFATDGIYVTNIENTEALTLSDIAITNSNNIVAVGTATQSANAQSFAMMLTAQGVLATSFGTEGVLLGLTDEGFSKIHIDSNEIFIAGELVTGADSALIALKLNLTGNELFRYSGTDTPNINNKVASVLTDSSGAIYLVANLVGTPDKANVVRLLSSGSLDTSFADNGVGQYSLAATGNTLIKGAKLDSTDKLILVGTSNNEGVIARITTNGELDSTFGNSGVGYYQANLCTNSLVFSSLIIQTDTQIALSSTCDNGSSNNISVSKFDFYPDGVEP</sequence>
<name>A0ABT9FDQ3_9GAMM</name>
<comment type="caution">
    <text evidence="3">The sequence shown here is derived from an EMBL/GenBank/DDBJ whole genome shotgun (WGS) entry which is preliminary data.</text>
</comment>
<dbReference type="PANTHER" id="PTHR34720">
    <property type="entry name" value="MICROCYSTIN DEPENDENT PROTEIN"/>
    <property type="match status" value="1"/>
</dbReference>
<feature type="domain" description="Cadherin" evidence="2">
    <location>
        <begin position="1231"/>
        <end position="1334"/>
    </location>
</feature>
<protein>
    <submittedName>
        <fullName evidence="3">Tandem-95 repeat protein</fullName>
    </submittedName>
</protein>
<dbReference type="InterPro" id="IPR013783">
    <property type="entry name" value="Ig-like_fold"/>
</dbReference>
<keyword evidence="4" id="KW-1185">Reference proteome</keyword>
<proteinExistence type="predicted"/>
<dbReference type="NCBIfam" id="NF012211">
    <property type="entry name" value="tand_rpt_95"/>
    <property type="match status" value="10"/>
</dbReference>
<dbReference type="Gene3D" id="2.60.40.3440">
    <property type="match status" value="4"/>
</dbReference>
<dbReference type="CDD" id="cd11304">
    <property type="entry name" value="Cadherin_repeat"/>
    <property type="match status" value="1"/>
</dbReference>
<keyword evidence="1" id="KW-0732">Signal</keyword>
<evidence type="ECO:0000313" key="4">
    <source>
        <dbReference type="Proteomes" id="UP001177212"/>
    </source>
</evidence>
<dbReference type="InterPro" id="IPR013431">
    <property type="entry name" value="Delta_60_rpt"/>
</dbReference>
<dbReference type="Gene3D" id="2.60.40.60">
    <property type="entry name" value="Cadherins"/>
    <property type="match status" value="1"/>
</dbReference>
<dbReference type="Proteomes" id="UP001177212">
    <property type="component" value="Unassembled WGS sequence"/>
</dbReference>
<dbReference type="NCBIfam" id="TIGR02608">
    <property type="entry name" value="delta_60_rpt"/>
    <property type="match status" value="6"/>
</dbReference>
<reference evidence="3" key="1">
    <citation type="submission" date="2023-07" db="EMBL/GenBank/DDBJ databases">
        <title>Genome content predicts the carbon catabolic preferences of heterotrophic bacteria.</title>
        <authorList>
            <person name="Gralka M."/>
        </authorList>
    </citation>
    <scope>NUCLEOTIDE SEQUENCE</scope>
    <source>
        <strain evidence="3">4G09</strain>
    </source>
</reference>
<dbReference type="EMBL" id="JAUYVT010000006">
    <property type="protein sequence ID" value="MDP2564770.1"/>
    <property type="molecule type" value="Genomic_DNA"/>
</dbReference>
<feature type="signal peptide" evidence="1">
    <location>
        <begin position="1"/>
        <end position="20"/>
    </location>
</feature>
<evidence type="ECO:0000256" key="1">
    <source>
        <dbReference type="SAM" id="SignalP"/>
    </source>
</evidence>
<dbReference type="PROSITE" id="PS51257">
    <property type="entry name" value="PROKAR_LIPOPROTEIN"/>
    <property type="match status" value="1"/>
</dbReference>
<dbReference type="PROSITE" id="PS50268">
    <property type="entry name" value="CADHERIN_2"/>
    <property type="match status" value="1"/>
</dbReference>
<dbReference type="Pfam" id="PF17164">
    <property type="entry name" value="DUF5122"/>
    <property type="match status" value="2"/>
</dbReference>
<dbReference type="InterPro" id="IPR002126">
    <property type="entry name" value="Cadherin-like_dom"/>
</dbReference>